<dbReference type="NCBIfam" id="TIGR01972">
    <property type="entry name" value="NDH_I_M"/>
    <property type="match status" value="1"/>
</dbReference>
<feature type="transmembrane region" description="Helical" evidence="8">
    <location>
        <begin position="195"/>
        <end position="218"/>
    </location>
</feature>
<comment type="subcellular location">
    <subcellularLocation>
        <location evidence="1">Endomembrane system</location>
        <topology evidence="1">Multi-pass membrane protein</topology>
    </subcellularLocation>
    <subcellularLocation>
        <location evidence="7">Membrane</location>
        <topology evidence="7">Multi-pass membrane protein</topology>
    </subcellularLocation>
</comment>
<keyword evidence="10" id="KW-0560">Oxidoreductase</keyword>
<keyword evidence="11" id="KW-1185">Reference proteome</keyword>
<evidence type="ECO:0000259" key="9">
    <source>
        <dbReference type="Pfam" id="PF00361"/>
    </source>
</evidence>
<feature type="transmembrane region" description="Helical" evidence="8">
    <location>
        <begin position="324"/>
        <end position="347"/>
    </location>
</feature>
<sequence>MLSTIIWLPVLGAALIGFWPQTWSPQRSRLVAWAIAGLTFLVTVFLALKFDFQASGLQFQEHISWIAPLGLDYRLGVDGLSLPLVVMNGLLIWIAIQSTPEQVSRPRLFYSLIFLLSAAVAGAFLAQNLLLFFLFYEIELIPIYLLIVIWGGDRRGYAATKFLIYQALSGIVLLVGFLAWAWASGSSTFTVEVEALASTLPMGLQLILLSILILGFGIKMPLVPFHTWLPDAYVEASTPVSILLGGIVSKLGTYGLIRFGLSLFPDAWNVVAPWLANAAVVTALYGALVAIAQTDMKKMIAYSSVSHLSYVLLASAAATELSLLGAVCQMVAHGLILALLFYLVGVIEAKTGSRELTQLQGLLNPKRGLPLISGALILGTMASAGIPGMVGFVGEFLSFQGSYSRFSAQTLLCLASTGLTSVYFVILINRALFGRLEGKLSYLPKVTWEEKIPAIALVALIVLLGVQPNALVRWSQNTTSSLVAMVAEHSPQQVALTPPSAQSD</sequence>
<dbReference type="Pfam" id="PF00361">
    <property type="entry name" value="Proton_antipo_M"/>
    <property type="match status" value="1"/>
</dbReference>
<dbReference type="Proteomes" id="UP001464891">
    <property type="component" value="Unassembled WGS sequence"/>
</dbReference>
<dbReference type="InterPro" id="IPR010227">
    <property type="entry name" value="NADH_Q_OxRdtase_chainM/4"/>
</dbReference>
<dbReference type="EC" id="1.6.5.-" evidence="10"/>
<evidence type="ECO:0000256" key="5">
    <source>
        <dbReference type="ARBA" id="ARBA00023136"/>
    </source>
</evidence>
<evidence type="ECO:0000256" key="7">
    <source>
        <dbReference type="RuleBase" id="RU000320"/>
    </source>
</evidence>
<keyword evidence="5 8" id="KW-0472">Membrane</keyword>
<evidence type="ECO:0000256" key="3">
    <source>
        <dbReference type="ARBA" id="ARBA00022692"/>
    </source>
</evidence>
<comment type="function">
    <text evidence="6">NDH-1 shuttles electrons from NAD(P)H, via FMN and iron-sulfur (Fe-S) centers, to quinones in the respiratory chain. The immediate electron acceptor for the enzyme in this species is believed to be plastoquinone. Couples the redox reaction to proton translocation (for every two electrons transferred, four hydrogen ions are translocated across the cytoplasmic membrane), and thus conserves the redox energy in a proton gradient.</text>
</comment>
<evidence type="ECO:0000256" key="6">
    <source>
        <dbReference type="ARBA" id="ARBA00025624"/>
    </source>
</evidence>
<feature type="transmembrane region" description="Helical" evidence="8">
    <location>
        <begin position="299"/>
        <end position="318"/>
    </location>
</feature>
<dbReference type="PANTHER" id="PTHR43507">
    <property type="entry name" value="NADH-UBIQUINONE OXIDOREDUCTASE CHAIN 4"/>
    <property type="match status" value="1"/>
</dbReference>
<feature type="transmembrane region" description="Helical" evidence="8">
    <location>
        <begin position="6"/>
        <end position="23"/>
    </location>
</feature>
<feature type="transmembrane region" description="Helical" evidence="8">
    <location>
        <begin position="108"/>
        <end position="126"/>
    </location>
</feature>
<evidence type="ECO:0000313" key="11">
    <source>
        <dbReference type="Proteomes" id="UP001464891"/>
    </source>
</evidence>
<evidence type="ECO:0000256" key="1">
    <source>
        <dbReference type="ARBA" id="ARBA00004127"/>
    </source>
</evidence>
<feature type="transmembrane region" description="Helical" evidence="8">
    <location>
        <begin position="271"/>
        <end position="292"/>
    </location>
</feature>
<gene>
    <name evidence="10" type="ORF">NC998_07910</name>
</gene>
<dbReference type="InterPro" id="IPR001750">
    <property type="entry name" value="ND/Mrp_TM"/>
</dbReference>
<evidence type="ECO:0000256" key="4">
    <source>
        <dbReference type="ARBA" id="ARBA00022989"/>
    </source>
</evidence>
<dbReference type="PANTHER" id="PTHR43507:SF21">
    <property type="entry name" value="NAD(P)H-QUINONE OXIDOREDUCTASE CHAIN 4, CHLOROPLASTIC"/>
    <property type="match status" value="1"/>
</dbReference>
<comment type="similarity">
    <text evidence="2">Belongs to the complex I subunit 4 family.</text>
</comment>
<accession>A0ABV0J5H1</accession>
<dbReference type="RefSeq" id="WP_190439467.1">
    <property type="nucleotide sequence ID" value="NZ_JAMPKM010000003.1"/>
</dbReference>
<feature type="transmembrane region" description="Helical" evidence="8">
    <location>
        <begin position="79"/>
        <end position="96"/>
    </location>
</feature>
<proteinExistence type="inferred from homology"/>
<evidence type="ECO:0000313" key="10">
    <source>
        <dbReference type="EMBL" id="MEP0817019.1"/>
    </source>
</evidence>
<organism evidence="10 11">
    <name type="scientific">Trichocoleus desertorum GB2-A4</name>
    <dbReference type="NCBI Taxonomy" id="2933944"/>
    <lineage>
        <taxon>Bacteria</taxon>
        <taxon>Bacillati</taxon>
        <taxon>Cyanobacteriota</taxon>
        <taxon>Cyanophyceae</taxon>
        <taxon>Leptolyngbyales</taxon>
        <taxon>Trichocoleusaceae</taxon>
        <taxon>Trichocoleus</taxon>
    </lineage>
</organism>
<comment type="caution">
    <text evidence="10">The sequence shown here is derived from an EMBL/GenBank/DDBJ whole genome shotgun (WGS) entry which is preliminary data.</text>
</comment>
<evidence type="ECO:0000256" key="2">
    <source>
        <dbReference type="ARBA" id="ARBA00009025"/>
    </source>
</evidence>
<feature type="transmembrane region" description="Helical" evidence="8">
    <location>
        <begin position="162"/>
        <end position="183"/>
    </location>
</feature>
<keyword evidence="3 7" id="KW-0812">Transmembrane</keyword>
<feature type="transmembrane region" description="Helical" evidence="8">
    <location>
        <begin position="368"/>
        <end position="394"/>
    </location>
</feature>
<feature type="transmembrane region" description="Helical" evidence="8">
    <location>
        <begin position="239"/>
        <end position="259"/>
    </location>
</feature>
<feature type="transmembrane region" description="Helical" evidence="8">
    <location>
        <begin position="132"/>
        <end position="150"/>
    </location>
</feature>
<feature type="transmembrane region" description="Helical" evidence="8">
    <location>
        <begin position="30"/>
        <end position="48"/>
    </location>
</feature>
<feature type="transmembrane region" description="Helical" evidence="8">
    <location>
        <begin position="406"/>
        <end position="433"/>
    </location>
</feature>
<reference evidence="10 11" key="1">
    <citation type="submission" date="2022-04" db="EMBL/GenBank/DDBJ databases">
        <title>Positive selection, recombination, and allopatry shape intraspecific diversity of widespread and dominant cyanobacteria.</title>
        <authorList>
            <person name="Wei J."/>
            <person name="Shu W."/>
            <person name="Hu C."/>
        </authorList>
    </citation>
    <scope>NUCLEOTIDE SEQUENCE [LARGE SCALE GENOMIC DNA]</scope>
    <source>
        <strain evidence="10 11">GB2-A4</strain>
    </source>
</reference>
<name>A0ABV0J5H1_9CYAN</name>
<dbReference type="PRINTS" id="PR01437">
    <property type="entry name" value="NUOXDRDTASE4"/>
</dbReference>
<evidence type="ECO:0000256" key="8">
    <source>
        <dbReference type="SAM" id="Phobius"/>
    </source>
</evidence>
<dbReference type="EMBL" id="JAMPKM010000003">
    <property type="protein sequence ID" value="MEP0817019.1"/>
    <property type="molecule type" value="Genomic_DNA"/>
</dbReference>
<dbReference type="GO" id="GO:0016491">
    <property type="term" value="F:oxidoreductase activity"/>
    <property type="evidence" value="ECO:0007669"/>
    <property type="project" value="UniProtKB-KW"/>
</dbReference>
<protein>
    <submittedName>
        <fullName evidence="10">NADH-quinone oxidoreductase subunit M</fullName>
        <ecNumber evidence="10">1.6.5.-</ecNumber>
    </submittedName>
</protein>
<dbReference type="InterPro" id="IPR003918">
    <property type="entry name" value="NADH_UbQ_OxRdtase"/>
</dbReference>
<keyword evidence="4 8" id="KW-1133">Transmembrane helix</keyword>
<feature type="domain" description="NADH:quinone oxidoreductase/Mrp antiporter transmembrane" evidence="9">
    <location>
        <begin position="126"/>
        <end position="417"/>
    </location>
</feature>